<sequence>MCHGRFAAAINCMDGRTQLPVSNWVKEKYGVEYVDTITEPGPVRILAEARDPHALDSIRRRLDISVRKHGSNRVAIVAHADCAGNPVDKETQLDQLRSAESKVLSWGMGVKVDLLWLGENWCVERVG</sequence>
<accession>A0A937XF69</accession>
<name>A0A937XF69_UNCW3</name>
<comment type="caution">
    <text evidence="1">The sequence shown here is derived from an EMBL/GenBank/DDBJ whole genome shotgun (WGS) entry which is preliminary data.</text>
</comment>
<dbReference type="Proteomes" id="UP000779900">
    <property type="component" value="Unassembled WGS sequence"/>
</dbReference>
<dbReference type="AlphaFoldDB" id="A0A937XF69"/>
<dbReference type="Pfam" id="PF20393">
    <property type="entry name" value="Pro_CA_2"/>
    <property type="match status" value="1"/>
</dbReference>
<organism evidence="1 2">
    <name type="scientific">candidate division WOR-3 bacterium</name>
    <dbReference type="NCBI Taxonomy" id="2052148"/>
    <lineage>
        <taxon>Bacteria</taxon>
        <taxon>Bacteria division WOR-3</taxon>
    </lineage>
</organism>
<gene>
    <name evidence="1" type="ORF">FJY68_09090</name>
</gene>
<proteinExistence type="predicted"/>
<evidence type="ECO:0000313" key="1">
    <source>
        <dbReference type="EMBL" id="MBM3331987.1"/>
    </source>
</evidence>
<dbReference type="EMBL" id="VGIR01000054">
    <property type="protein sequence ID" value="MBM3331987.1"/>
    <property type="molecule type" value="Genomic_DNA"/>
</dbReference>
<evidence type="ECO:0000313" key="2">
    <source>
        <dbReference type="Proteomes" id="UP000779900"/>
    </source>
</evidence>
<dbReference type="InterPro" id="IPR046871">
    <property type="entry name" value="Pro_CA_2"/>
</dbReference>
<protein>
    <submittedName>
        <fullName evidence="1">Uncharacterized protein</fullName>
    </submittedName>
</protein>
<reference evidence="1" key="1">
    <citation type="submission" date="2019-03" db="EMBL/GenBank/DDBJ databases">
        <title>Lake Tanganyika Metagenome-Assembled Genomes (MAGs).</title>
        <authorList>
            <person name="Tran P."/>
        </authorList>
    </citation>
    <scope>NUCLEOTIDE SEQUENCE</scope>
    <source>
        <strain evidence="1">K_DeepCast_150m_m2_040</strain>
    </source>
</reference>